<evidence type="ECO:0000256" key="1">
    <source>
        <dbReference type="ARBA" id="ARBA00013079"/>
    </source>
</evidence>
<dbReference type="EMBL" id="LR134355">
    <property type="protein sequence ID" value="VEG48106.1"/>
    <property type="molecule type" value="Genomic_DNA"/>
</dbReference>
<dbReference type="Gene3D" id="2.30.30.50">
    <property type="match status" value="1"/>
</dbReference>
<dbReference type="InterPro" id="IPR024690">
    <property type="entry name" value="CN_hydtase_beta_dom_C"/>
</dbReference>
<organism evidence="6 7">
    <name type="scientific">Mycolicibacterium chitae</name>
    <name type="common">Mycobacterium chitae</name>
    <dbReference type="NCBI Taxonomy" id="1792"/>
    <lineage>
        <taxon>Bacteria</taxon>
        <taxon>Bacillati</taxon>
        <taxon>Actinomycetota</taxon>
        <taxon>Actinomycetes</taxon>
        <taxon>Mycobacteriales</taxon>
        <taxon>Mycobacteriaceae</taxon>
        <taxon>Mycolicibacterium</taxon>
    </lineage>
</organism>
<name>A0A3S4S9H7_MYCCI</name>
<accession>A0A3S4S9H7</accession>
<dbReference type="RefSeq" id="WP_179967196.1">
    <property type="nucleotide sequence ID" value="NZ_AP022604.1"/>
</dbReference>
<keyword evidence="6" id="KW-0378">Hydrolase</keyword>
<feature type="domain" description="Nitrile hydratase beta subunit-like N-terminal" evidence="5">
    <location>
        <begin position="43"/>
        <end position="150"/>
    </location>
</feature>
<dbReference type="EC" id="4.2.1.84" evidence="1"/>
<dbReference type="GO" id="GO:0016787">
    <property type="term" value="F:hydrolase activity"/>
    <property type="evidence" value="ECO:0007669"/>
    <property type="project" value="UniProtKB-KW"/>
</dbReference>
<dbReference type="Gene3D" id="1.10.472.20">
    <property type="entry name" value="Nitrile hydratase, beta subunit"/>
    <property type="match status" value="1"/>
</dbReference>
<reference evidence="6 7" key="1">
    <citation type="submission" date="2018-12" db="EMBL/GenBank/DDBJ databases">
        <authorList>
            <consortium name="Pathogen Informatics"/>
        </authorList>
    </citation>
    <scope>NUCLEOTIDE SEQUENCE [LARGE SCALE GENOMIC DNA]</scope>
    <source>
        <strain evidence="6 7">NCTC10485</strain>
    </source>
</reference>
<evidence type="ECO:0000259" key="4">
    <source>
        <dbReference type="Pfam" id="PF02211"/>
    </source>
</evidence>
<feature type="domain" description="Nitrile hydratase beta subunit" evidence="4">
    <location>
        <begin position="184"/>
        <end position="277"/>
    </location>
</feature>
<evidence type="ECO:0000256" key="3">
    <source>
        <dbReference type="ARBA" id="ARBA00044877"/>
    </source>
</evidence>
<proteinExistence type="predicted"/>
<evidence type="ECO:0000256" key="2">
    <source>
        <dbReference type="ARBA" id="ARBA00023239"/>
    </source>
</evidence>
<dbReference type="SUPFAM" id="SSF50090">
    <property type="entry name" value="Electron transport accessory proteins"/>
    <property type="match status" value="1"/>
</dbReference>
<keyword evidence="7" id="KW-1185">Reference proteome</keyword>
<dbReference type="InterPro" id="IPR008990">
    <property type="entry name" value="Elect_transpt_acc-like_dom_sf"/>
</dbReference>
<dbReference type="InterPro" id="IPR049054">
    <property type="entry name" value="CN_hydtase_beta-like_N"/>
</dbReference>
<dbReference type="AlphaFoldDB" id="A0A3S4S9H7"/>
<dbReference type="Pfam" id="PF21006">
    <property type="entry name" value="NHase_beta_N"/>
    <property type="match status" value="1"/>
</dbReference>
<keyword evidence="2" id="KW-0456">Lyase</keyword>
<evidence type="ECO:0000313" key="7">
    <source>
        <dbReference type="Proteomes" id="UP000282551"/>
    </source>
</evidence>
<evidence type="ECO:0000313" key="6">
    <source>
        <dbReference type="EMBL" id="VEG48106.1"/>
    </source>
</evidence>
<gene>
    <name evidence="6" type="primary">scnB</name>
    <name evidence="6" type="ORF">NCTC10485_02399</name>
</gene>
<dbReference type="InterPro" id="IPR042262">
    <property type="entry name" value="CN_hydtase_beta_C"/>
</dbReference>
<protein>
    <recommendedName>
        <fullName evidence="1">nitrile hydratase</fullName>
        <ecNumber evidence="1">4.2.1.84</ecNumber>
    </recommendedName>
</protein>
<comment type="catalytic activity">
    <reaction evidence="3">
        <text>an aliphatic primary amide = an aliphatic nitrile + H2O</text>
        <dbReference type="Rhea" id="RHEA:12673"/>
        <dbReference type="ChEBI" id="CHEBI:15377"/>
        <dbReference type="ChEBI" id="CHEBI:65285"/>
        <dbReference type="ChEBI" id="CHEBI:80291"/>
        <dbReference type="EC" id="4.2.1.84"/>
    </reaction>
</comment>
<evidence type="ECO:0000259" key="5">
    <source>
        <dbReference type="Pfam" id="PF21006"/>
    </source>
</evidence>
<sequence length="280" mass="32098">MPPVDERLRRLALISRLAATFPEDPEWPFADQLSSEHFWAYLKNAHDVGGELDVPAVYENKEEEHWELMTYVLCEVLGWQGIWVSEERRRLANVDVGRSIYLGWPYYSRWLWSVGRLLIEKKHLSWGELTDRLAEVQQRYADLPSGSHLDAQPKFQGDGADVVRNKHHLRAQGIGDPQVFAGEAGPARFNVGDPVVVRDLPAMFYTRTPEYVRGAAGVIADLAYESPAPEDETWDREDAKPEWFYIVRFKQTELWGDSYTGPSNDTLQTEIPERWLAPAG</sequence>
<dbReference type="GO" id="GO:0018822">
    <property type="term" value="F:nitrile hydratase activity"/>
    <property type="evidence" value="ECO:0007669"/>
    <property type="project" value="UniProtKB-EC"/>
</dbReference>
<dbReference type="Proteomes" id="UP000282551">
    <property type="component" value="Chromosome"/>
</dbReference>
<dbReference type="Pfam" id="PF02211">
    <property type="entry name" value="NHase_beta_C"/>
    <property type="match status" value="1"/>
</dbReference>